<feature type="domain" description="Radical SAM core" evidence="4">
    <location>
        <begin position="14"/>
        <end position="232"/>
    </location>
</feature>
<dbReference type="GO" id="GO:0003824">
    <property type="term" value="F:catalytic activity"/>
    <property type="evidence" value="ECO:0007669"/>
    <property type="project" value="InterPro"/>
</dbReference>
<evidence type="ECO:0000313" key="6">
    <source>
        <dbReference type="Proteomes" id="UP000035159"/>
    </source>
</evidence>
<dbReference type="InterPro" id="IPR040086">
    <property type="entry name" value="MJ0683-like"/>
</dbReference>
<dbReference type="OrthoDB" id="9787478at2"/>
<dbReference type="GO" id="GO:0046872">
    <property type="term" value="F:metal ion binding"/>
    <property type="evidence" value="ECO:0007669"/>
    <property type="project" value="UniProtKB-KW"/>
</dbReference>
<dbReference type="PROSITE" id="PS51918">
    <property type="entry name" value="RADICAL_SAM"/>
    <property type="match status" value="1"/>
</dbReference>
<evidence type="ECO:0000313" key="5">
    <source>
        <dbReference type="EMBL" id="AKI97655.1"/>
    </source>
</evidence>
<evidence type="ECO:0000256" key="1">
    <source>
        <dbReference type="ARBA" id="ARBA00022723"/>
    </source>
</evidence>
<dbReference type="PATRIC" id="fig|1330330.3.peg.1479"/>
<proteinExistence type="predicted"/>
<dbReference type="SFLD" id="SFLDG01084">
    <property type="entry name" value="Uncharacterised_Radical_SAM_Su"/>
    <property type="match status" value="1"/>
</dbReference>
<evidence type="ECO:0000256" key="2">
    <source>
        <dbReference type="ARBA" id="ARBA00023004"/>
    </source>
</evidence>
<dbReference type="KEGG" id="kpf:IX53_07315"/>
<dbReference type="InterPro" id="IPR006638">
    <property type="entry name" value="Elp3/MiaA/NifB-like_rSAM"/>
</dbReference>
<dbReference type="Proteomes" id="UP000035159">
    <property type="component" value="Chromosome"/>
</dbReference>
<dbReference type="PANTHER" id="PTHR43432">
    <property type="entry name" value="SLR0285 PROTEIN"/>
    <property type="match status" value="1"/>
</dbReference>
<accession>A0A0G2Z7S8</accession>
<name>A0A0G2Z7S8_9BACT</name>
<protein>
    <submittedName>
        <fullName evidence="5">Radical SAM protein</fullName>
    </submittedName>
</protein>
<evidence type="ECO:0000259" key="4">
    <source>
        <dbReference type="PROSITE" id="PS51918"/>
    </source>
</evidence>
<dbReference type="SUPFAM" id="SSF102114">
    <property type="entry name" value="Radical SAM enzymes"/>
    <property type="match status" value="1"/>
</dbReference>
<dbReference type="Gene3D" id="3.80.30.30">
    <property type="match status" value="1"/>
</dbReference>
<sequence>MIYETTIKNPITKSKIPVADYAINPYVGCTMGCKYCFAQFIGAFKYKGGTWGRDVWIRRNIPEILPRSLSKISLGRFFLSSSCDSYQHIEKKTELTREILKILISRWTPIFIMTKSNLILRDIDLLKKSNDLLVNITITTDSESVRKTLEPGASSIEDRLETVRRLKEAGINTGVFVGPVLPMNPEKLALKLKSIVDRVHLDPLNYPHQVSKIYREMGWENWLYKEKYYWVRKTFEKIFGKENLD</sequence>
<dbReference type="STRING" id="1330330.IX53_07315"/>
<organism evidence="5 6">
    <name type="scientific">Kosmotoga pacifica</name>
    <dbReference type="NCBI Taxonomy" id="1330330"/>
    <lineage>
        <taxon>Bacteria</taxon>
        <taxon>Thermotogati</taxon>
        <taxon>Thermotogota</taxon>
        <taxon>Thermotogae</taxon>
        <taxon>Kosmotogales</taxon>
        <taxon>Kosmotogaceae</taxon>
        <taxon>Kosmotoga</taxon>
    </lineage>
</organism>
<keyword evidence="2" id="KW-0408">Iron</keyword>
<dbReference type="SFLD" id="SFLDS00029">
    <property type="entry name" value="Radical_SAM"/>
    <property type="match status" value="1"/>
</dbReference>
<dbReference type="InterPro" id="IPR007197">
    <property type="entry name" value="rSAM"/>
</dbReference>
<dbReference type="AlphaFoldDB" id="A0A0G2Z7S8"/>
<dbReference type="PANTHER" id="PTHR43432:SF3">
    <property type="entry name" value="SLR0285 PROTEIN"/>
    <property type="match status" value="1"/>
</dbReference>
<evidence type="ECO:0000256" key="3">
    <source>
        <dbReference type="ARBA" id="ARBA00023014"/>
    </source>
</evidence>
<reference evidence="5 6" key="1">
    <citation type="submission" date="2015-04" db="EMBL/GenBank/DDBJ databases">
        <title>Complete Genome Sequence of Kosmotoga pacifica SLHLJ1.</title>
        <authorList>
            <person name="Jiang L.J."/>
            <person name="Shao Z.Z."/>
            <person name="Jebbar M."/>
        </authorList>
    </citation>
    <scope>NUCLEOTIDE SEQUENCE [LARGE SCALE GENOMIC DNA]</scope>
    <source>
        <strain evidence="5 6">SLHLJ1</strain>
    </source>
</reference>
<gene>
    <name evidence="5" type="ORF">IX53_07315</name>
</gene>
<dbReference type="EMBL" id="CP011232">
    <property type="protein sequence ID" value="AKI97655.1"/>
    <property type="molecule type" value="Genomic_DNA"/>
</dbReference>
<dbReference type="CDD" id="cd01335">
    <property type="entry name" value="Radical_SAM"/>
    <property type="match status" value="1"/>
</dbReference>
<dbReference type="GO" id="GO:0051536">
    <property type="term" value="F:iron-sulfur cluster binding"/>
    <property type="evidence" value="ECO:0007669"/>
    <property type="project" value="UniProtKB-KW"/>
</dbReference>
<dbReference type="Pfam" id="PF04055">
    <property type="entry name" value="Radical_SAM"/>
    <property type="match status" value="1"/>
</dbReference>
<keyword evidence="1" id="KW-0479">Metal-binding</keyword>
<keyword evidence="6" id="KW-1185">Reference proteome</keyword>
<dbReference type="InterPro" id="IPR058240">
    <property type="entry name" value="rSAM_sf"/>
</dbReference>
<dbReference type="SMART" id="SM00729">
    <property type="entry name" value="Elp3"/>
    <property type="match status" value="1"/>
</dbReference>
<keyword evidence="3" id="KW-0411">Iron-sulfur</keyword>
<dbReference type="RefSeq" id="WP_047754790.1">
    <property type="nucleotide sequence ID" value="NZ_CAJUHA010000017.1"/>
</dbReference>